<dbReference type="InterPro" id="IPR006896">
    <property type="entry name" value="Sec23/24_trunk_dom"/>
</dbReference>
<comment type="caution">
    <text evidence="18">The sequence shown here is derived from an EMBL/GenBank/DDBJ whole genome shotgun (WGS) entry which is preliminary data.</text>
</comment>
<dbReference type="InterPro" id="IPR036174">
    <property type="entry name" value="Znf_Sec23_Sec24_sf"/>
</dbReference>
<dbReference type="Gene3D" id="3.40.20.10">
    <property type="entry name" value="Severin"/>
    <property type="match status" value="1"/>
</dbReference>
<feature type="region of interest" description="Disordered" evidence="12">
    <location>
        <begin position="91"/>
        <end position="112"/>
    </location>
</feature>
<dbReference type="SUPFAM" id="SSF53300">
    <property type="entry name" value="vWA-like"/>
    <property type="match status" value="1"/>
</dbReference>
<feature type="domain" description="Gelsolin-like" evidence="13">
    <location>
        <begin position="780"/>
        <end position="852"/>
    </location>
</feature>
<dbReference type="SUPFAM" id="SSF81995">
    <property type="entry name" value="beta-sandwich domain of Sec23/24"/>
    <property type="match status" value="1"/>
</dbReference>
<keyword evidence="11" id="KW-0472">Membrane</keyword>
<keyword evidence="6" id="KW-0963">Cytoplasm</keyword>
<dbReference type="Pfam" id="PF04811">
    <property type="entry name" value="Sec23_trunk"/>
    <property type="match status" value="1"/>
</dbReference>
<dbReference type="Pfam" id="PF04810">
    <property type="entry name" value="zf-Sec23_Sec24"/>
    <property type="match status" value="1"/>
</dbReference>
<dbReference type="SUPFAM" id="SSF81811">
    <property type="entry name" value="Helical domain of Sec23/24"/>
    <property type="match status" value="1"/>
</dbReference>
<evidence type="ECO:0000259" key="15">
    <source>
        <dbReference type="Pfam" id="PF04811"/>
    </source>
</evidence>
<evidence type="ECO:0000256" key="8">
    <source>
        <dbReference type="ARBA" id="ARBA00022892"/>
    </source>
</evidence>
<dbReference type="InterPro" id="IPR012990">
    <property type="entry name" value="Beta-sandwich_Sec23_24"/>
</dbReference>
<dbReference type="GO" id="GO:0005789">
    <property type="term" value="C:endoplasmic reticulum membrane"/>
    <property type="evidence" value="ECO:0007669"/>
    <property type="project" value="UniProtKB-SubCell"/>
</dbReference>
<dbReference type="GO" id="GO:0030127">
    <property type="term" value="C:COPII vesicle coat"/>
    <property type="evidence" value="ECO:0007669"/>
    <property type="project" value="InterPro"/>
</dbReference>
<dbReference type="STRING" id="1173061.A0A0J9X351"/>
<dbReference type="InterPro" id="IPR036180">
    <property type="entry name" value="Gelsolin-like_dom_sf"/>
</dbReference>
<evidence type="ECO:0000259" key="16">
    <source>
        <dbReference type="Pfam" id="PF04815"/>
    </source>
</evidence>
<evidence type="ECO:0000256" key="3">
    <source>
        <dbReference type="ARBA" id="ARBA00004586"/>
    </source>
</evidence>
<comment type="similarity">
    <text evidence="4">Belongs to the SEC23/SEC24 family. SEC24 subfamily.</text>
</comment>
<dbReference type="Gene3D" id="1.20.120.730">
    <property type="entry name" value="Sec23/Sec24 helical domain"/>
    <property type="match status" value="1"/>
</dbReference>
<protein>
    <submittedName>
        <fullName evidence="18">Similar to Saccharomyces cerevisiae YIL109C SEC24 Component of the Sec23p-Sec24p heterodimer of the COPII vesicle coat</fullName>
    </submittedName>
</protein>
<evidence type="ECO:0000256" key="12">
    <source>
        <dbReference type="SAM" id="MobiDB-lite"/>
    </source>
</evidence>
<reference evidence="18" key="1">
    <citation type="submission" date="2014-03" db="EMBL/GenBank/DDBJ databases">
        <authorList>
            <person name="Casaregola S."/>
        </authorList>
    </citation>
    <scope>NUCLEOTIDE SEQUENCE [LARGE SCALE GENOMIC DNA]</scope>
    <source>
        <strain evidence="18">CLIB 918</strain>
    </source>
</reference>
<evidence type="ECO:0000313" key="18">
    <source>
        <dbReference type="EMBL" id="CDO51855.1"/>
    </source>
</evidence>
<dbReference type="Pfam" id="PF08033">
    <property type="entry name" value="Sec23_BS"/>
    <property type="match status" value="1"/>
</dbReference>
<dbReference type="CDD" id="cd01479">
    <property type="entry name" value="Sec24-like"/>
    <property type="match status" value="1"/>
</dbReference>
<evidence type="ECO:0000313" key="19">
    <source>
        <dbReference type="Proteomes" id="UP000242525"/>
    </source>
</evidence>
<evidence type="ECO:0000256" key="4">
    <source>
        <dbReference type="ARBA" id="ARBA00008334"/>
    </source>
</evidence>
<dbReference type="OrthoDB" id="49016at2759"/>
<dbReference type="InterPro" id="IPR036175">
    <property type="entry name" value="Sec23/24_helical_dom_sf"/>
</dbReference>
<evidence type="ECO:0000256" key="1">
    <source>
        <dbReference type="ARBA" id="ARBA00004394"/>
    </source>
</evidence>
<dbReference type="Gene3D" id="2.60.40.1670">
    <property type="entry name" value="beta-sandwich domain of Sec23/24"/>
    <property type="match status" value="1"/>
</dbReference>
<feature type="domain" description="Sec23/Sec24 beta-sandwich" evidence="17">
    <location>
        <begin position="556"/>
        <end position="638"/>
    </location>
</feature>
<evidence type="ECO:0000259" key="17">
    <source>
        <dbReference type="Pfam" id="PF08033"/>
    </source>
</evidence>
<dbReference type="GO" id="GO:0070971">
    <property type="term" value="C:endoplasmic reticulum exit site"/>
    <property type="evidence" value="ECO:0007669"/>
    <property type="project" value="TreeGrafter"/>
</dbReference>
<dbReference type="GO" id="GO:0006886">
    <property type="term" value="P:intracellular protein transport"/>
    <property type="evidence" value="ECO:0007669"/>
    <property type="project" value="InterPro"/>
</dbReference>
<evidence type="ECO:0000256" key="6">
    <source>
        <dbReference type="ARBA" id="ARBA00022490"/>
    </source>
</evidence>
<dbReference type="InterPro" id="IPR007123">
    <property type="entry name" value="Gelsolin-like_dom"/>
</dbReference>
<gene>
    <name evidence="18" type="ORF">BN980_GECA02s02023g</name>
</gene>
<evidence type="ECO:0000256" key="7">
    <source>
        <dbReference type="ARBA" id="ARBA00022824"/>
    </source>
</evidence>
<evidence type="ECO:0000256" key="10">
    <source>
        <dbReference type="ARBA" id="ARBA00023034"/>
    </source>
</evidence>
<dbReference type="GO" id="GO:0008270">
    <property type="term" value="F:zinc ion binding"/>
    <property type="evidence" value="ECO:0007669"/>
    <property type="project" value="InterPro"/>
</dbReference>
<dbReference type="Pfam" id="PF04815">
    <property type="entry name" value="Sec23_helical"/>
    <property type="match status" value="1"/>
</dbReference>
<dbReference type="InterPro" id="IPR050550">
    <property type="entry name" value="SEC23_SEC24_subfamily"/>
</dbReference>
<organism evidence="18 19">
    <name type="scientific">Geotrichum candidum</name>
    <name type="common">Oospora lactis</name>
    <name type="synonym">Dipodascus geotrichum</name>
    <dbReference type="NCBI Taxonomy" id="1173061"/>
    <lineage>
        <taxon>Eukaryota</taxon>
        <taxon>Fungi</taxon>
        <taxon>Dikarya</taxon>
        <taxon>Ascomycota</taxon>
        <taxon>Saccharomycotina</taxon>
        <taxon>Dipodascomycetes</taxon>
        <taxon>Dipodascales</taxon>
        <taxon>Dipodascaceae</taxon>
        <taxon>Geotrichum</taxon>
    </lineage>
</organism>
<dbReference type="Gene3D" id="2.30.30.380">
    <property type="entry name" value="Zn-finger domain of Sec23/24"/>
    <property type="match status" value="1"/>
</dbReference>
<dbReference type="InterPro" id="IPR029006">
    <property type="entry name" value="ADF-H/Gelsolin-like_dom_sf"/>
</dbReference>
<dbReference type="InterPro" id="IPR036465">
    <property type="entry name" value="vWFA_dom_sf"/>
</dbReference>
<feature type="compositionally biased region" description="Low complexity" evidence="12">
    <location>
        <begin position="1"/>
        <end position="27"/>
    </location>
</feature>
<dbReference type="InterPro" id="IPR041742">
    <property type="entry name" value="Sec24-like_trunk_dom"/>
</dbReference>
<dbReference type="AlphaFoldDB" id="A0A0J9X351"/>
<keyword evidence="7" id="KW-0256">Endoplasmic reticulum</keyword>
<feature type="domain" description="Sec23/Sec24 trunk" evidence="15">
    <location>
        <begin position="309"/>
        <end position="549"/>
    </location>
</feature>
<accession>A0A0J9X351</accession>
<dbReference type="SUPFAM" id="SSF82919">
    <property type="entry name" value="Zn-finger domain of Sec23/24"/>
    <property type="match status" value="1"/>
</dbReference>
<dbReference type="GO" id="GO:0000149">
    <property type="term" value="F:SNARE binding"/>
    <property type="evidence" value="ECO:0007669"/>
    <property type="project" value="TreeGrafter"/>
</dbReference>
<dbReference type="GO" id="GO:0000139">
    <property type="term" value="C:Golgi membrane"/>
    <property type="evidence" value="ECO:0007669"/>
    <property type="project" value="UniProtKB-SubCell"/>
</dbReference>
<dbReference type="GO" id="GO:0090110">
    <property type="term" value="P:COPII-coated vesicle cargo loading"/>
    <property type="evidence" value="ECO:0007669"/>
    <property type="project" value="TreeGrafter"/>
</dbReference>
<dbReference type="EMBL" id="CCBN010000002">
    <property type="protein sequence ID" value="CDO51855.1"/>
    <property type="molecule type" value="Genomic_DNA"/>
</dbReference>
<keyword evidence="9" id="KW-0653">Protein transport</keyword>
<dbReference type="Pfam" id="PF00626">
    <property type="entry name" value="Gelsolin"/>
    <property type="match status" value="1"/>
</dbReference>
<evidence type="ECO:0000259" key="14">
    <source>
        <dbReference type="Pfam" id="PF04810"/>
    </source>
</evidence>
<feature type="compositionally biased region" description="Polar residues" evidence="12">
    <location>
        <begin position="100"/>
        <end position="112"/>
    </location>
</feature>
<dbReference type="SUPFAM" id="SSF82754">
    <property type="entry name" value="C-terminal, gelsolin-like domain of Sec23/24"/>
    <property type="match status" value="1"/>
</dbReference>
<feature type="domain" description="Zinc finger Sec23/Sec24-type" evidence="14">
    <location>
        <begin position="237"/>
        <end position="271"/>
    </location>
</feature>
<keyword evidence="8" id="KW-0931">ER-Golgi transport</keyword>
<feature type="domain" description="Sec23/Sec24 helical" evidence="16">
    <location>
        <begin position="649"/>
        <end position="752"/>
    </location>
</feature>
<evidence type="ECO:0000256" key="5">
    <source>
        <dbReference type="ARBA" id="ARBA00022448"/>
    </source>
</evidence>
<dbReference type="PANTHER" id="PTHR13803:SF39">
    <property type="entry name" value="SECRETORY 24AB, ISOFORM A"/>
    <property type="match status" value="1"/>
</dbReference>
<keyword evidence="5" id="KW-0813">Transport</keyword>
<evidence type="ECO:0000256" key="2">
    <source>
        <dbReference type="ARBA" id="ARBA00004496"/>
    </source>
</evidence>
<dbReference type="PANTHER" id="PTHR13803">
    <property type="entry name" value="SEC24-RELATED PROTEIN"/>
    <property type="match status" value="1"/>
</dbReference>
<evidence type="ECO:0000256" key="11">
    <source>
        <dbReference type="ARBA" id="ARBA00023136"/>
    </source>
</evidence>
<name>A0A0J9X351_GEOCN</name>
<keyword evidence="19" id="KW-1185">Reference proteome</keyword>
<evidence type="ECO:0000259" key="13">
    <source>
        <dbReference type="Pfam" id="PF00626"/>
    </source>
</evidence>
<keyword evidence="10" id="KW-0333">Golgi apparatus</keyword>
<dbReference type="Proteomes" id="UP000242525">
    <property type="component" value="Unassembled WGS sequence"/>
</dbReference>
<dbReference type="InterPro" id="IPR006895">
    <property type="entry name" value="Znf_Sec23_Sec24"/>
</dbReference>
<evidence type="ECO:0000256" key="9">
    <source>
        <dbReference type="ARBA" id="ARBA00022927"/>
    </source>
</evidence>
<comment type="subcellular location">
    <subcellularLocation>
        <location evidence="2">Cytoplasm</location>
    </subcellularLocation>
    <subcellularLocation>
        <location evidence="3">Endoplasmic reticulum membrane</location>
    </subcellularLocation>
    <subcellularLocation>
        <location evidence="1">Golgi apparatus membrane</location>
    </subcellularLocation>
</comment>
<feature type="region of interest" description="Disordered" evidence="12">
    <location>
        <begin position="1"/>
        <end position="56"/>
    </location>
</feature>
<dbReference type="InterPro" id="IPR006900">
    <property type="entry name" value="Sec23/24_helical_dom"/>
</dbReference>
<sequence length="911" mass="99685">MAQFGGYQDAQYQQQQQAPGVSPSPVQHQPHSKRRHYPTPQYDFSNPSAAAPGYGDASPNAYPGAAAPQANFYPGAPGYGVDPAAGSGPGVFTPAGVSSPLETHNYSQPTQANTFSSQFSNLSLGGALGYGQQTTPVPANVSLNQLYNIDLLGSLPPPISDLSLPPPPVILPSGAGDLRNPDANASSDYVRSTLNVVPTSNSLLKKSKLPFSLIFRPYTSLLEEDAPVPVTKDTTVCRCDRCRAYINPFVRFSSGDKWICNICDKVNQIPAGFDGDYSGRTQSEYYSRPEIKYGVCEFIAPPQYLVRPPQAPTYVFLLDVSSHAVESGLLATAAKTIQESLDRIPNKNDLTKVAFIGVDSCLHYFHIPAPPSEAEPSIVVVSDLEDPFLPLPSGILVKLSECRASIDLLLSKLGEMFSQNKNPNNALGSALRSAHNLISNIGGKVICLTATLPNVGHSKLTHREDRKFFGTPKETNLLKPASAFYKNFAIECNKNQITVDMFLFSHKYQDVASLSSLPHFTGGQTYFYPGWSAGVAEDTLKFASEFSKHLSMEISMEAVLKVRSSSGIQVRGYHGNFFNRSEELCSFPTFPRDQSYSVDLSITDTITKPFVSFQIAVLLTTCSEERRIRVITLSLPTSSSLSDIYASADQLAITAHLTHAAIEKATGSGLQAAREFLDVRLFEMLQTYKKDLMATNIGSSSPLQFCANLRMLPLLVNALGKHIGLRKSVQIPSDMRSAALSLLGTLPIKYLIKYIYPDFFSLYDMPEEAGLPNEETGIVTLPPKQNLISERIAPHGLYLIDDGQTIFIWVGRDVVPQLCLDAFGVASVNDIPTGKTEFPEYDSELNNKIRTIIQHLREKKDSVTRQSLFIVKEAGDPSMRLWAASNLVEDRTDGALSYHQYLTSVRDKLNA</sequence>
<dbReference type="Gene3D" id="3.40.50.410">
    <property type="entry name" value="von Willebrand factor, type A domain"/>
    <property type="match status" value="1"/>
</dbReference>
<proteinExistence type="inferred from homology"/>